<reference evidence="1" key="1">
    <citation type="submission" date="2018-06" db="EMBL/GenBank/DDBJ databases">
        <authorList>
            <person name="Zhirakovskaya E."/>
        </authorList>
    </citation>
    <scope>NUCLEOTIDE SEQUENCE</scope>
</reference>
<gene>
    <name evidence="1" type="ORF">MNBD_CHLOROFLEXI01-5192</name>
</gene>
<proteinExistence type="predicted"/>
<evidence type="ECO:0000313" key="1">
    <source>
        <dbReference type="EMBL" id="VAW36379.1"/>
    </source>
</evidence>
<accession>A0A3B0VHV6</accession>
<protein>
    <submittedName>
        <fullName evidence="1">Uncharacterized protein</fullName>
    </submittedName>
</protein>
<organism evidence="1">
    <name type="scientific">hydrothermal vent metagenome</name>
    <dbReference type="NCBI Taxonomy" id="652676"/>
    <lineage>
        <taxon>unclassified sequences</taxon>
        <taxon>metagenomes</taxon>
        <taxon>ecological metagenomes</taxon>
    </lineage>
</organism>
<name>A0A3B0VHV6_9ZZZZ</name>
<dbReference type="EMBL" id="UOEU01000623">
    <property type="protein sequence ID" value="VAW36379.1"/>
    <property type="molecule type" value="Genomic_DNA"/>
</dbReference>
<sequence length="138" mass="15764">MNEAYKATEKQALILQQEKDLWQPNTTSDELMMQVETVQALAKAPPAKIGRRGLFTWLRIYVDDRKGERVNLRIPLPIPLIGWLLPQQPPINQALRLRNLMVESDDPAKTLEAYLDSLMAVEFIRVQDGDELVIIGLD</sequence>
<dbReference type="AlphaFoldDB" id="A0A3B0VHV6"/>